<dbReference type="Pfam" id="PF02033">
    <property type="entry name" value="RBFA"/>
    <property type="match status" value="1"/>
</dbReference>
<sequence>MRAAKPGRAQRVADQIQKDLARLIPQEVRDPRVGLVTLTGCEITPDYAHAKVYFTVIGADPEQARQGLNAAAGMLRNHLFKLLSIHTVPTLHFEHDTSVAKGFEMDQLIAKAMQQTEGKQ</sequence>
<dbReference type="PANTHER" id="PTHR33515:SF1">
    <property type="entry name" value="RIBOSOME-BINDING FACTOR A, CHLOROPLASTIC-RELATED"/>
    <property type="match status" value="1"/>
</dbReference>
<dbReference type="SUPFAM" id="SSF89919">
    <property type="entry name" value="Ribosome-binding factor A, RbfA"/>
    <property type="match status" value="1"/>
</dbReference>
<dbReference type="InterPro" id="IPR015946">
    <property type="entry name" value="KH_dom-like_a/b"/>
</dbReference>
<dbReference type="NCBIfam" id="TIGR00082">
    <property type="entry name" value="rbfA"/>
    <property type="match status" value="1"/>
</dbReference>
<keyword evidence="1 2" id="KW-0690">Ribosome biogenesis</keyword>
<comment type="subunit">
    <text evidence="2">Monomer. Binds 30S ribosomal subunits, but not 50S ribosomal subunits or 70S ribosomes.</text>
</comment>
<dbReference type="PANTHER" id="PTHR33515">
    <property type="entry name" value="RIBOSOME-BINDING FACTOR A, CHLOROPLASTIC-RELATED"/>
    <property type="match status" value="1"/>
</dbReference>
<gene>
    <name evidence="2 3" type="primary">rbfA</name>
    <name evidence="3" type="ORF">IAC56_02965</name>
</gene>
<proteinExistence type="inferred from homology"/>
<dbReference type="HAMAP" id="MF_00003">
    <property type="entry name" value="RbfA"/>
    <property type="match status" value="1"/>
</dbReference>
<dbReference type="GO" id="GO:0043024">
    <property type="term" value="F:ribosomal small subunit binding"/>
    <property type="evidence" value="ECO:0007669"/>
    <property type="project" value="TreeGrafter"/>
</dbReference>
<dbReference type="Gene3D" id="3.30.300.20">
    <property type="match status" value="1"/>
</dbReference>
<dbReference type="EMBL" id="DVMY01000052">
    <property type="protein sequence ID" value="HIU37218.1"/>
    <property type="molecule type" value="Genomic_DNA"/>
</dbReference>
<evidence type="ECO:0000313" key="3">
    <source>
        <dbReference type="EMBL" id="HIU37218.1"/>
    </source>
</evidence>
<reference evidence="3" key="1">
    <citation type="submission" date="2020-10" db="EMBL/GenBank/DDBJ databases">
        <authorList>
            <person name="Gilroy R."/>
        </authorList>
    </citation>
    <scope>NUCLEOTIDE SEQUENCE</scope>
    <source>
        <strain evidence="3">7463</strain>
    </source>
</reference>
<protein>
    <recommendedName>
        <fullName evidence="2">Ribosome-binding factor A</fullName>
    </recommendedName>
</protein>
<keyword evidence="2" id="KW-0963">Cytoplasm</keyword>
<comment type="function">
    <text evidence="2">One of several proteins that assist in the late maturation steps of the functional core of the 30S ribosomal subunit. Associates with free 30S ribosomal subunits (but not with 30S subunits that are part of 70S ribosomes or polysomes). Required for efficient processing of 16S rRNA. May interact with the 5'-terminal helix region of 16S rRNA.</text>
</comment>
<organism evidence="3 4">
    <name type="scientific">Candidatus Aphodousia faecigallinarum</name>
    <dbReference type="NCBI Taxonomy" id="2840677"/>
    <lineage>
        <taxon>Bacteria</taxon>
        <taxon>Pseudomonadati</taxon>
        <taxon>Pseudomonadota</taxon>
        <taxon>Betaproteobacteria</taxon>
        <taxon>Burkholderiales</taxon>
        <taxon>Sutterellaceae</taxon>
        <taxon>Sutterellaceae incertae sedis</taxon>
        <taxon>Candidatus Aphodousia</taxon>
    </lineage>
</organism>
<dbReference type="Proteomes" id="UP000824083">
    <property type="component" value="Unassembled WGS sequence"/>
</dbReference>
<dbReference type="GO" id="GO:0030490">
    <property type="term" value="P:maturation of SSU-rRNA"/>
    <property type="evidence" value="ECO:0007669"/>
    <property type="project" value="UniProtKB-UniRule"/>
</dbReference>
<reference evidence="3" key="2">
    <citation type="journal article" date="2021" name="PeerJ">
        <title>Extensive microbial diversity within the chicken gut microbiome revealed by metagenomics and culture.</title>
        <authorList>
            <person name="Gilroy R."/>
            <person name="Ravi A."/>
            <person name="Getino M."/>
            <person name="Pursley I."/>
            <person name="Horton D.L."/>
            <person name="Alikhan N.F."/>
            <person name="Baker D."/>
            <person name="Gharbi K."/>
            <person name="Hall N."/>
            <person name="Watson M."/>
            <person name="Adriaenssens E.M."/>
            <person name="Foster-Nyarko E."/>
            <person name="Jarju S."/>
            <person name="Secka A."/>
            <person name="Antonio M."/>
            <person name="Oren A."/>
            <person name="Chaudhuri R.R."/>
            <person name="La Ragione R."/>
            <person name="Hildebrand F."/>
            <person name="Pallen M.J."/>
        </authorList>
    </citation>
    <scope>NUCLEOTIDE SEQUENCE</scope>
    <source>
        <strain evidence="3">7463</strain>
    </source>
</reference>
<dbReference type="InterPro" id="IPR000238">
    <property type="entry name" value="RbfA"/>
</dbReference>
<evidence type="ECO:0000256" key="2">
    <source>
        <dbReference type="HAMAP-Rule" id="MF_00003"/>
    </source>
</evidence>
<comment type="caution">
    <text evidence="3">The sequence shown here is derived from an EMBL/GenBank/DDBJ whole genome shotgun (WGS) entry which is preliminary data.</text>
</comment>
<accession>A0A9D1IHM5</accession>
<dbReference type="AlphaFoldDB" id="A0A9D1IHM5"/>
<name>A0A9D1IHM5_9BURK</name>
<dbReference type="InterPro" id="IPR023799">
    <property type="entry name" value="RbfA_dom_sf"/>
</dbReference>
<evidence type="ECO:0000256" key="1">
    <source>
        <dbReference type="ARBA" id="ARBA00022517"/>
    </source>
</evidence>
<comment type="subcellular location">
    <subcellularLocation>
        <location evidence="2">Cytoplasm</location>
    </subcellularLocation>
</comment>
<comment type="similarity">
    <text evidence="2">Belongs to the RbfA family.</text>
</comment>
<evidence type="ECO:0000313" key="4">
    <source>
        <dbReference type="Proteomes" id="UP000824083"/>
    </source>
</evidence>
<dbReference type="GO" id="GO:0005829">
    <property type="term" value="C:cytosol"/>
    <property type="evidence" value="ECO:0007669"/>
    <property type="project" value="TreeGrafter"/>
</dbReference>